<feature type="non-terminal residue" evidence="1">
    <location>
        <position position="1"/>
    </location>
</feature>
<name>A0ACC0GWU9_9ERIC</name>
<comment type="caution">
    <text evidence="1">The sequence shown here is derived from an EMBL/GenBank/DDBJ whole genome shotgun (WGS) entry which is preliminary data.</text>
</comment>
<proteinExistence type="predicted"/>
<gene>
    <name evidence="1" type="ORF">LOK49_LG08G00391</name>
</gene>
<sequence>GTGKIEGLIVDMNFLKNKYGRTTVFGVNRKRNFEEFLSTYSLSNVGNSFKRHCFGIFPRQTVGTALRNSDKIALEVDAFARMHKLKLLQLNYLQVNGSLENFPKGLRWLCWHGYSFNSISDDFPLDNLVVLDMQYSNLQKVWKGTKFLESLKILDLSHSHCLSETPDFLETPNLERLILENCARLVDIHESIGHLRRLVLLNLKDCKNLRKLPRNIVMLKFLETLDISGCSNINELPTEIGSMNSLTKFNANGIAVIQLLSTTEEVKPWYSFIWPSLSKPRKSVQISCTLLPRFLVHLSLVDCNLSEDAFPKDLSNLSSLQILNLSNNPIRSLPNCIRGLTRLQILELDECERLQSLIVEQNVKVLIFNGCTLLEKVTFRSVPSTIELNNVHDEYTMWNKLVELYSSKCSPGSNLFNLEHNNIRENQFVVNKSWRPYLRGGNCYNIVEVTGELKLEPIGNIDKKILNFLGISSFGSNGSSTVTLSDFFSTRRKLPLQGCHEQHIFYAYLPGSKIPTWFSLKNTGSSISVTVPSNFRIQALSVCSIYALLCNNPIRSKFNFCAHTIISNMTKSLIWSHSPKIFGIPEADEDMMWLSYWKFENQLGGGDELNISVVGDESFQVKEVGVHLVYKEQEEKSSQSTSEEASQLQFSLYGNVIPGNASAVHPASKK</sequence>
<dbReference type="Proteomes" id="UP001060215">
    <property type="component" value="Chromosome 9"/>
</dbReference>
<dbReference type="EMBL" id="CM045766">
    <property type="protein sequence ID" value="KAI8005184.1"/>
    <property type="molecule type" value="Genomic_DNA"/>
</dbReference>
<accession>A0ACC0GWU9</accession>
<protein>
    <submittedName>
        <fullName evidence="1">Disease resistance protein TAO1</fullName>
    </submittedName>
</protein>
<evidence type="ECO:0000313" key="2">
    <source>
        <dbReference type="Proteomes" id="UP001060215"/>
    </source>
</evidence>
<evidence type="ECO:0000313" key="1">
    <source>
        <dbReference type="EMBL" id="KAI8005184.1"/>
    </source>
</evidence>
<feature type="non-terminal residue" evidence="1">
    <location>
        <position position="670"/>
    </location>
</feature>
<organism evidence="1 2">
    <name type="scientific">Camellia lanceoleosa</name>
    <dbReference type="NCBI Taxonomy" id="1840588"/>
    <lineage>
        <taxon>Eukaryota</taxon>
        <taxon>Viridiplantae</taxon>
        <taxon>Streptophyta</taxon>
        <taxon>Embryophyta</taxon>
        <taxon>Tracheophyta</taxon>
        <taxon>Spermatophyta</taxon>
        <taxon>Magnoliopsida</taxon>
        <taxon>eudicotyledons</taxon>
        <taxon>Gunneridae</taxon>
        <taxon>Pentapetalae</taxon>
        <taxon>asterids</taxon>
        <taxon>Ericales</taxon>
        <taxon>Theaceae</taxon>
        <taxon>Camellia</taxon>
    </lineage>
</organism>
<reference evidence="1 2" key="1">
    <citation type="journal article" date="2022" name="Plant J.">
        <title>Chromosome-level genome of Camellia lanceoleosa provides a valuable resource for understanding genome evolution and self-incompatibility.</title>
        <authorList>
            <person name="Gong W."/>
            <person name="Xiao S."/>
            <person name="Wang L."/>
            <person name="Liao Z."/>
            <person name="Chang Y."/>
            <person name="Mo W."/>
            <person name="Hu G."/>
            <person name="Li W."/>
            <person name="Zhao G."/>
            <person name="Zhu H."/>
            <person name="Hu X."/>
            <person name="Ji K."/>
            <person name="Xiang X."/>
            <person name="Song Q."/>
            <person name="Yuan D."/>
            <person name="Jin S."/>
            <person name="Zhang L."/>
        </authorList>
    </citation>
    <scope>NUCLEOTIDE SEQUENCE [LARGE SCALE GENOMIC DNA]</scope>
    <source>
        <strain evidence="1">SQ_2022a</strain>
    </source>
</reference>
<keyword evidence="2" id="KW-1185">Reference proteome</keyword>